<dbReference type="RefSeq" id="XP_016472395.1">
    <property type="nucleotide sequence ID" value="XM_016616909.1"/>
</dbReference>
<dbReference type="OrthoDB" id="10255522at2759"/>
<feature type="region of interest" description="Disordered" evidence="2">
    <location>
        <begin position="180"/>
        <end position="212"/>
    </location>
</feature>
<gene>
    <name evidence="3" type="primary">LOC107794421</name>
</gene>
<organism evidence="3">
    <name type="scientific">Nicotiana tabacum</name>
    <name type="common">Common tobacco</name>
    <dbReference type="NCBI Taxonomy" id="4097"/>
    <lineage>
        <taxon>Eukaryota</taxon>
        <taxon>Viridiplantae</taxon>
        <taxon>Streptophyta</taxon>
        <taxon>Embryophyta</taxon>
        <taxon>Tracheophyta</taxon>
        <taxon>Spermatophyta</taxon>
        <taxon>Magnoliopsida</taxon>
        <taxon>eudicotyledons</taxon>
        <taxon>Gunneridae</taxon>
        <taxon>Pentapetalae</taxon>
        <taxon>asterids</taxon>
        <taxon>lamiids</taxon>
        <taxon>Solanales</taxon>
        <taxon>Solanaceae</taxon>
        <taxon>Nicotianoideae</taxon>
        <taxon>Nicotianeae</taxon>
        <taxon>Nicotiana</taxon>
    </lineage>
</organism>
<name>A0A1S4A6Z7_TOBAC</name>
<evidence type="ECO:0000256" key="1">
    <source>
        <dbReference type="SAM" id="Coils"/>
    </source>
</evidence>
<accession>A0A1S4A6Z7</accession>
<dbReference type="KEGG" id="nta:107794421"/>
<dbReference type="AlphaFoldDB" id="A0A1S4A6Z7"/>
<keyword evidence="1" id="KW-0175">Coiled coil</keyword>
<protein>
    <submittedName>
        <fullName evidence="3">Myosin-2 heavy chain-like</fullName>
    </submittedName>
</protein>
<reference evidence="3" key="1">
    <citation type="submission" date="2025-08" db="UniProtKB">
        <authorList>
            <consortium name="RefSeq"/>
        </authorList>
    </citation>
    <scope>IDENTIFICATION</scope>
</reference>
<evidence type="ECO:0000313" key="3">
    <source>
        <dbReference type="RefSeq" id="XP_016472395.1"/>
    </source>
</evidence>
<evidence type="ECO:0000256" key="2">
    <source>
        <dbReference type="SAM" id="MobiDB-lite"/>
    </source>
</evidence>
<proteinExistence type="predicted"/>
<dbReference type="PaxDb" id="4097-A0A1S4A6Z7"/>
<sequence length="308" mass="35306">MFNEVLAAKECYAEVSHETNDLVRSIFDSMDSTDTEDATPHIEDNPLPRSKHTLFKLEIAEVRELIEKRDAFKLLSEQLEEEAKNLRAELEVSRKDHADLVEQVQQKLDQIDQLRAEMDIVKAESDEWRGKMDRLASEKEAARAQLTSAKIQALKEVHARGFNLSAEIEDAKVLETDAKKLTYPEEEDSECSVRSGGGEKLENPDDEAGSGQDRVSMLHHKAFLMYRDDLKQLEAEVREFIEKRDAFKFLSEQLEEEAKNLRAELEIARKDHADLVEKVKVFEVSIDEFDSVTDGQNSQVQQKLDQID</sequence>
<feature type="coiled-coil region" evidence="1">
    <location>
        <begin position="62"/>
        <end position="152"/>
    </location>
</feature>
<feature type="coiled-coil region" evidence="1">
    <location>
        <begin position="223"/>
        <end position="278"/>
    </location>
</feature>